<evidence type="ECO:0000259" key="1">
    <source>
        <dbReference type="Pfam" id="PF10593"/>
    </source>
</evidence>
<dbReference type="OrthoDB" id="436461at2"/>
<gene>
    <name evidence="2" type="ORF">SAMN05421730_102314</name>
</gene>
<dbReference type="Proteomes" id="UP000199315">
    <property type="component" value="Unassembled WGS sequence"/>
</dbReference>
<dbReference type="RefSeq" id="WP_091235655.1">
    <property type="nucleotide sequence ID" value="NZ_FMKA01000023.1"/>
</dbReference>
<protein>
    <submittedName>
        <fullName evidence="2">Z1 domain-containing protein</fullName>
    </submittedName>
</protein>
<sequence>MGLQEEGSLYEIAYMFCDNAIEKETGEDINSVVDSIIEDTVITFSNKVTDPEDLRKYLYSRISREREEDEPSMLLGEEAENETWWVDYRAENNAKLSFWNRYFKYLYDEKQWERSAIKKSIDNTTDILLNSIANPQKSVAQEKRAMVVGYVQSGKTANYIGLINKALDAGYKYIIILAGIHNNLRSQTQARIDEEVLGYETDSAAKQKQRERAEKNKIGVGKLYNAGFVQTLTFRDEKGDFTKNRSGLLTSPENATIIVTKKIKSTLENLIDNIESNSEVSKDENGKFYMKAKYPLLLIDDEADQASVNTGYEFDDANNIVDEYDVKTINRLIRSLLNHFECKSYVGYTATPYANIFIPNNIQEASEELGNDLFPADCIISLPKPYRYIGANEFFGYGSADEDVKPMPLVRKIKEVNFVDVKKKTVGELPDSLKKALKCFLISVAVRNCRKEKNKPNTMLIHVARIKNMQDILARKVNEYFFDELQPMIIDGDSETRNEIFRLIEEDYLSTTKSMMDDFSRYMENTELFDSNEVFAEIVRLMNEEKIRIHVINGNSKDSLSYKENEGEEYNVIAIGGDKFSRGLTLEGLSVSYFTRESKYYDTLMQMGRWFGFRPKYADLCRVFITEDIYRWFARIAFATDNLRNQISYMCDEKAKPKDFGLRVATHPGLKISSPKKVKSGALQKLDFSNTLTVTRDIDVDIQQYDTNFSAVDRMFSTASKVYLSEEHFSKLGRMTDNDHLFLENISGQRIIEFFSEFQTSKYASKVNGNNIATYIKEQNRDGLLVDWTVCLINLGKEDPGFEIAGHKIKNGITRHGENSVVPLRDGKVCSVHMLKSKGHEYFALSQKEYEDALKIGRVSDKGNEDTIAANIRAQMDPKKGLLLIYPIDYSDTESETRNFRVDGVEHKTPFGLVVVFPKGNGKSISYQVNPIVMKGDGNDIFD</sequence>
<name>A0A1D3TWJ1_9FIRM</name>
<dbReference type="STRING" id="1619234.SAMN05421730_102314"/>
<feature type="domain" description="Putative endonuclease Z1" evidence="1">
    <location>
        <begin position="432"/>
        <end position="668"/>
    </location>
</feature>
<dbReference type="InterPro" id="IPR018310">
    <property type="entry name" value="Put_endonuclease_Z1-dom"/>
</dbReference>
<organism evidence="2 3">
    <name type="scientific">Anaerobium acetethylicum</name>
    <dbReference type="NCBI Taxonomy" id="1619234"/>
    <lineage>
        <taxon>Bacteria</taxon>
        <taxon>Bacillati</taxon>
        <taxon>Bacillota</taxon>
        <taxon>Clostridia</taxon>
        <taxon>Lachnospirales</taxon>
        <taxon>Lachnospiraceae</taxon>
        <taxon>Anaerobium</taxon>
    </lineage>
</organism>
<proteinExistence type="predicted"/>
<evidence type="ECO:0000313" key="3">
    <source>
        <dbReference type="Proteomes" id="UP000199315"/>
    </source>
</evidence>
<dbReference type="Pfam" id="PF10593">
    <property type="entry name" value="Z1"/>
    <property type="match status" value="1"/>
</dbReference>
<accession>A0A1D3TWJ1</accession>
<dbReference type="AlphaFoldDB" id="A0A1D3TWJ1"/>
<reference evidence="2 3" key="1">
    <citation type="submission" date="2016-09" db="EMBL/GenBank/DDBJ databases">
        <authorList>
            <person name="Capua I."/>
            <person name="De Benedictis P."/>
            <person name="Joannis T."/>
            <person name="Lombin L.H."/>
            <person name="Cattoli G."/>
        </authorList>
    </citation>
    <scope>NUCLEOTIDE SEQUENCE [LARGE SCALE GENOMIC DNA]</scope>
    <source>
        <strain evidence="2 3">GluBS11</strain>
    </source>
</reference>
<dbReference type="EMBL" id="FMKA01000023">
    <property type="protein sequence ID" value="SCP98596.1"/>
    <property type="molecule type" value="Genomic_DNA"/>
</dbReference>
<keyword evidence="3" id="KW-1185">Reference proteome</keyword>
<evidence type="ECO:0000313" key="2">
    <source>
        <dbReference type="EMBL" id="SCP98596.1"/>
    </source>
</evidence>